<gene>
    <name evidence="6" type="ORF">AUF17_05215</name>
</gene>
<dbReference type="InterPro" id="IPR000669">
    <property type="entry name" value="Mannitol_DH"/>
</dbReference>
<dbReference type="InterPro" id="IPR013131">
    <property type="entry name" value="Mannitol_DH_N"/>
</dbReference>
<dbReference type="EMBL" id="PDXQ01000001">
    <property type="protein sequence ID" value="TRZ33508.1"/>
    <property type="molecule type" value="Genomic_DNA"/>
</dbReference>
<dbReference type="PRINTS" id="PR00084">
    <property type="entry name" value="MTLDHDRGNASE"/>
</dbReference>
<dbReference type="EC" id="1.1.1.58" evidence="6"/>
<dbReference type="GO" id="GO:0005829">
    <property type="term" value="C:cytosol"/>
    <property type="evidence" value="ECO:0007669"/>
    <property type="project" value="TreeGrafter"/>
</dbReference>
<dbReference type="SUPFAM" id="SSF48179">
    <property type="entry name" value="6-phosphogluconate dehydrogenase C-terminal domain-like"/>
    <property type="match status" value="1"/>
</dbReference>
<sequence>MKQLSAAIVEKAPALPTKVIQFGEGNFMRAFIDWQLQQMNQKGLFNGKATIVQPLSQGLGEMLKEQDYLYTVILEGLMNGEVINEAEIITSVESVINPYENWDAYLALAENDDAEFIISNTTEAGIQYNPKDTLENAPQQSFPAKLTALLYRRFQLDKAGFTIIPCELIDRNGERLKEIVLTYAKDWQLGDAFIDWLKTENVFCCSLVDRIVPGYPRETAQELNEKHGYIDKLMVKAEPFLLWVIEGPEKLRDTLPLEKSGLNVVVTSDMTPYRERKVHLLNGPHTAMVPLAMLAELDTVESVMTDQDFQLFVDNLFTDELITVLSLPKEELVDYSEQIKERFLNPFANHQLSAISLNSVSKFKARLLPVFLQYVEKMQTLPPYMTAALAALILSYRGDQITPQDDPEVLSIMQSAWKQPETAVSSILSQSTLWGQDLTEVPGIVSQVEKNCAFIEEHGSRALIQNLNKGELHP</sequence>
<organism evidence="6 7">
    <name type="scientific">Enterococcus avium</name>
    <name type="common">Streptococcus avium</name>
    <dbReference type="NCBI Taxonomy" id="33945"/>
    <lineage>
        <taxon>Bacteria</taxon>
        <taxon>Bacillati</taxon>
        <taxon>Bacillota</taxon>
        <taxon>Bacilli</taxon>
        <taxon>Lactobacillales</taxon>
        <taxon>Enterococcaceae</taxon>
        <taxon>Enterococcus</taxon>
    </lineage>
</organism>
<dbReference type="RefSeq" id="WP_049219350.1">
    <property type="nucleotide sequence ID" value="NZ_CABGUH010000051.1"/>
</dbReference>
<dbReference type="Gene3D" id="3.40.50.720">
    <property type="entry name" value="NAD(P)-binding Rossmann-like Domain"/>
    <property type="match status" value="1"/>
</dbReference>
<reference evidence="6 7" key="1">
    <citation type="submission" date="2017-10" db="EMBL/GenBank/DDBJ databases">
        <title>FDA dAtabase for Regulatory Grade micrObial Sequences (FDA-ARGOS): Supporting development and validation of Infectious Disease Dx tests.</title>
        <authorList>
            <person name="Campos J."/>
            <person name="Goldberg B."/>
            <person name="Tallon L.J."/>
            <person name="Sadzewicz L."/>
            <person name="Sengamalay N."/>
            <person name="Ott S."/>
            <person name="Godinez A."/>
            <person name="Nagaraj S."/>
            <person name="Vyas G."/>
            <person name="Aluvathingal J."/>
            <person name="Nadendla S."/>
            <person name="Geyer C."/>
            <person name="Nandy P."/>
            <person name="Hobson J."/>
            <person name="Sichtig H."/>
        </authorList>
    </citation>
    <scope>NUCLEOTIDE SEQUENCE [LARGE SCALE GENOMIC DNA]</scope>
    <source>
        <strain evidence="6 7">FDAARGOS_185</strain>
    </source>
</reference>
<dbReference type="PANTHER" id="PTHR30524">
    <property type="entry name" value="MANNITOL-1-PHOSPHATE 5-DEHYDROGENASE"/>
    <property type="match status" value="1"/>
</dbReference>
<dbReference type="InterPro" id="IPR013328">
    <property type="entry name" value="6PGD_dom2"/>
</dbReference>
<keyword evidence="2" id="KW-0520">NAD</keyword>
<dbReference type="Gene3D" id="1.10.1040.10">
    <property type="entry name" value="N-(1-d-carboxylethyl)-l-norvaline Dehydrogenase, domain 2"/>
    <property type="match status" value="1"/>
</dbReference>
<dbReference type="SUPFAM" id="SSF51735">
    <property type="entry name" value="NAD(P)-binding Rossmann-fold domains"/>
    <property type="match status" value="1"/>
</dbReference>
<evidence type="ECO:0000313" key="7">
    <source>
        <dbReference type="Proteomes" id="UP000316316"/>
    </source>
</evidence>
<comment type="caution">
    <text evidence="6">The sequence shown here is derived from an EMBL/GenBank/DDBJ whole genome shotgun (WGS) entry which is preliminary data.</text>
</comment>
<dbReference type="Proteomes" id="UP000316316">
    <property type="component" value="Unassembled WGS sequence"/>
</dbReference>
<accession>A0A553S934</accession>
<dbReference type="InterPro" id="IPR013118">
    <property type="entry name" value="Mannitol_DH_C"/>
</dbReference>
<dbReference type="Pfam" id="PF01232">
    <property type="entry name" value="Mannitol_dh"/>
    <property type="match status" value="1"/>
</dbReference>
<dbReference type="GO" id="GO:0009026">
    <property type="term" value="F:tagaturonate reductase activity"/>
    <property type="evidence" value="ECO:0007669"/>
    <property type="project" value="UniProtKB-EC"/>
</dbReference>
<evidence type="ECO:0000256" key="2">
    <source>
        <dbReference type="ARBA" id="ARBA00023027"/>
    </source>
</evidence>
<dbReference type="InterPro" id="IPR036291">
    <property type="entry name" value="NAD(P)-bd_dom_sf"/>
</dbReference>
<dbReference type="GO" id="GO:0008926">
    <property type="term" value="F:mannitol-1-phosphate 5-dehydrogenase activity"/>
    <property type="evidence" value="ECO:0007669"/>
    <property type="project" value="UniProtKB-EC"/>
</dbReference>
<comment type="catalytic activity">
    <reaction evidence="3">
        <text>D-mannitol 1-phosphate + NAD(+) = beta-D-fructose 6-phosphate + NADH + H(+)</text>
        <dbReference type="Rhea" id="RHEA:19661"/>
        <dbReference type="ChEBI" id="CHEBI:15378"/>
        <dbReference type="ChEBI" id="CHEBI:57540"/>
        <dbReference type="ChEBI" id="CHEBI:57634"/>
        <dbReference type="ChEBI" id="CHEBI:57945"/>
        <dbReference type="ChEBI" id="CHEBI:61381"/>
        <dbReference type="EC" id="1.1.1.17"/>
    </reaction>
</comment>
<feature type="domain" description="Mannitol dehydrogenase N-terminal" evidence="4">
    <location>
        <begin position="18"/>
        <end position="258"/>
    </location>
</feature>
<evidence type="ECO:0000259" key="5">
    <source>
        <dbReference type="Pfam" id="PF08125"/>
    </source>
</evidence>
<evidence type="ECO:0000256" key="3">
    <source>
        <dbReference type="ARBA" id="ARBA00048615"/>
    </source>
</evidence>
<dbReference type="PANTHER" id="PTHR30524:SF0">
    <property type="entry name" value="ALTRONATE OXIDOREDUCTASE-RELATED"/>
    <property type="match status" value="1"/>
</dbReference>
<dbReference type="GO" id="GO:0019592">
    <property type="term" value="P:mannitol catabolic process"/>
    <property type="evidence" value="ECO:0007669"/>
    <property type="project" value="TreeGrafter"/>
</dbReference>
<proteinExistence type="predicted"/>
<dbReference type="NCBIfam" id="NF002969">
    <property type="entry name" value="PRK03643.1"/>
    <property type="match status" value="1"/>
</dbReference>
<evidence type="ECO:0000313" key="6">
    <source>
        <dbReference type="EMBL" id="TRZ33508.1"/>
    </source>
</evidence>
<feature type="domain" description="Mannitol dehydrogenase C-terminal" evidence="5">
    <location>
        <begin position="269"/>
        <end position="451"/>
    </location>
</feature>
<evidence type="ECO:0000259" key="4">
    <source>
        <dbReference type="Pfam" id="PF01232"/>
    </source>
</evidence>
<dbReference type="AlphaFoldDB" id="A0A553S934"/>
<dbReference type="InterPro" id="IPR008927">
    <property type="entry name" value="6-PGluconate_DH-like_C_sf"/>
</dbReference>
<protein>
    <submittedName>
        <fullName evidence="6">Tagaturonate reductase</fullName>
        <ecNumber evidence="6">1.1.1.58</ecNumber>
    </submittedName>
</protein>
<name>A0A553S934_ENTAV</name>
<dbReference type="Pfam" id="PF08125">
    <property type="entry name" value="Mannitol_dh_C"/>
    <property type="match status" value="1"/>
</dbReference>
<evidence type="ECO:0000256" key="1">
    <source>
        <dbReference type="ARBA" id="ARBA00023002"/>
    </source>
</evidence>
<keyword evidence="1 6" id="KW-0560">Oxidoreductase</keyword>